<feature type="domain" description="Peptidase S1" evidence="2">
    <location>
        <begin position="32"/>
        <end position="77"/>
    </location>
</feature>
<reference evidence="3 4" key="1">
    <citation type="submission" date="2024-05" db="EMBL/GenBank/DDBJ databases">
        <title>Culex pipiens pipiens assembly and annotation.</title>
        <authorList>
            <person name="Alout H."/>
            <person name="Durand T."/>
        </authorList>
    </citation>
    <scope>NUCLEOTIDE SEQUENCE [LARGE SCALE GENOMIC DNA]</scope>
    <source>
        <strain evidence="3">HA-2024</strain>
        <tissue evidence="3">Whole body</tissue>
    </source>
</reference>
<dbReference type="PANTHER" id="PTHR24260">
    <property type="match status" value="1"/>
</dbReference>
<organism evidence="3 4">
    <name type="scientific">Culex pipiens pipiens</name>
    <name type="common">Northern house mosquito</name>
    <dbReference type="NCBI Taxonomy" id="38569"/>
    <lineage>
        <taxon>Eukaryota</taxon>
        <taxon>Metazoa</taxon>
        <taxon>Ecdysozoa</taxon>
        <taxon>Arthropoda</taxon>
        <taxon>Hexapoda</taxon>
        <taxon>Insecta</taxon>
        <taxon>Pterygota</taxon>
        <taxon>Neoptera</taxon>
        <taxon>Endopterygota</taxon>
        <taxon>Diptera</taxon>
        <taxon>Nematocera</taxon>
        <taxon>Culicoidea</taxon>
        <taxon>Culicidae</taxon>
        <taxon>Culicinae</taxon>
        <taxon>Culicini</taxon>
        <taxon>Culex</taxon>
        <taxon>Culex</taxon>
    </lineage>
</organism>
<feature type="domain" description="Peptidase S1" evidence="2">
    <location>
        <begin position="125"/>
        <end position="168"/>
    </location>
</feature>
<comment type="caution">
    <text evidence="3">The sequence shown here is derived from an EMBL/GenBank/DDBJ whole genome shotgun (WGS) entry which is preliminary data.</text>
</comment>
<dbReference type="InterPro" id="IPR051333">
    <property type="entry name" value="CLIP_Serine_Protease"/>
</dbReference>
<gene>
    <name evidence="3" type="ORF">pipiens_002767</name>
</gene>
<sequence>MFDASDQGKLSGQEYWQRSWISSNECGIRKVKTSDGQWPWHVAVYRATPTNRTMEYTCGGTLISEKFVLTAGQVVLTWLLNSENWFALLELGEGVQFAPDYANRLPKQCGNFIPSRVYDDLHSEVYEFPWIALVGYRRLHYTYRPYFSCTGTLINRRYVLTSGACVSHGKMYGQDGEMA</sequence>
<dbReference type="EMBL" id="JBEHCU010006904">
    <property type="protein sequence ID" value="KAL1395948.1"/>
    <property type="molecule type" value="Genomic_DNA"/>
</dbReference>
<dbReference type="InterPro" id="IPR001254">
    <property type="entry name" value="Trypsin_dom"/>
</dbReference>
<dbReference type="AlphaFoldDB" id="A0ABD1D8G4"/>
<name>A0ABD1D8G4_CULPP</name>
<dbReference type="Gene3D" id="2.40.10.10">
    <property type="entry name" value="Trypsin-like serine proteases"/>
    <property type="match status" value="2"/>
</dbReference>
<dbReference type="SUPFAM" id="SSF50494">
    <property type="entry name" value="Trypsin-like serine proteases"/>
    <property type="match status" value="2"/>
</dbReference>
<comment type="similarity">
    <text evidence="1">Belongs to the peptidase S1 family. CLIP subfamily.</text>
</comment>
<dbReference type="InterPro" id="IPR009003">
    <property type="entry name" value="Peptidase_S1_PA"/>
</dbReference>
<evidence type="ECO:0000259" key="2">
    <source>
        <dbReference type="Pfam" id="PF00089"/>
    </source>
</evidence>
<dbReference type="PANTHER" id="PTHR24260:SF136">
    <property type="entry name" value="GH08193P-RELATED"/>
    <property type="match status" value="1"/>
</dbReference>
<keyword evidence="4" id="KW-1185">Reference proteome</keyword>
<evidence type="ECO:0000313" key="4">
    <source>
        <dbReference type="Proteomes" id="UP001562425"/>
    </source>
</evidence>
<dbReference type="Pfam" id="PF00089">
    <property type="entry name" value="Trypsin"/>
    <property type="match status" value="2"/>
</dbReference>
<evidence type="ECO:0000313" key="3">
    <source>
        <dbReference type="EMBL" id="KAL1395948.1"/>
    </source>
</evidence>
<protein>
    <recommendedName>
        <fullName evidence="2">Peptidase S1 domain-containing protein</fullName>
    </recommendedName>
</protein>
<dbReference type="InterPro" id="IPR043504">
    <property type="entry name" value="Peptidase_S1_PA_chymotrypsin"/>
</dbReference>
<dbReference type="Proteomes" id="UP001562425">
    <property type="component" value="Unassembled WGS sequence"/>
</dbReference>
<proteinExistence type="inferred from homology"/>
<evidence type="ECO:0000256" key="1">
    <source>
        <dbReference type="ARBA" id="ARBA00024195"/>
    </source>
</evidence>
<accession>A0ABD1D8G4</accession>